<dbReference type="SUPFAM" id="SSF53686">
    <property type="entry name" value="Tryptophan synthase beta subunit-like PLP-dependent enzymes"/>
    <property type="match status" value="1"/>
</dbReference>
<name>A0A9Q1MGT1_9SOLA</name>
<organism evidence="2 3">
    <name type="scientific">Anisodus acutangulus</name>
    <dbReference type="NCBI Taxonomy" id="402998"/>
    <lineage>
        <taxon>Eukaryota</taxon>
        <taxon>Viridiplantae</taxon>
        <taxon>Streptophyta</taxon>
        <taxon>Embryophyta</taxon>
        <taxon>Tracheophyta</taxon>
        <taxon>Spermatophyta</taxon>
        <taxon>Magnoliopsida</taxon>
        <taxon>eudicotyledons</taxon>
        <taxon>Gunneridae</taxon>
        <taxon>Pentapetalae</taxon>
        <taxon>asterids</taxon>
        <taxon>lamiids</taxon>
        <taxon>Solanales</taxon>
        <taxon>Solanaceae</taxon>
        <taxon>Solanoideae</taxon>
        <taxon>Hyoscyameae</taxon>
        <taxon>Anisodus</taxon>
    </lineage>
</organism>
<proteinExistence type="predicted"/>
<dbReference type="OrthoDB" id="993699at2759"/>
<accession>A0A9Q1MGT1</accession>
<reference evidence="3" key="1">
    <citation type="journal article" date="2023" name="Proc. Natl. Acad. Sci. U.S.A.">
        <title>Genomic and structural basis for evolution of tropane alkaloid biosynthesis.</title>
        <authorList>
            <person name="Wanga Y.-J."/>
            <person name="Taina T."/>
            <person name="Yua J.-Y."/>
            <person name="Lia J."/>
            <person name="Xua B."/>
            <person name="Chenc J."/>
            <person name="D'Auriad J.C."/>
            <person name="Huanga J.-P."/>
            <person name="Huanga S.-X."/>
        </authorList>
    </citation>
    <scope>NUCLEOTIDE SEQUENCE [LARGE SCALE GENOMIC DNA]</scope>
    <source>
        <strain evidence="3">cv. KIB-2019</strain>
    </source>
</reference>
<evidence type="ECO:0000313" key="2">
    <source>
        <dbReference type="EMBL" id="KAJ8560120.1"/>
    </source>
</evidence>
<protein>
    <submittedName>
        <fullName evidence="2">Uncharacterized protein</fullName>
    </submittedName>
</protein>
<gene>
    <name evidence="2" type="ORF">K7X08_004178</name>
</gene>
<comment type="caution">
    <text evidence="2">The sequence shown here is derived from an EMBL/GenBank/DDBJ whole genome shotgun (WGS) entry which is preliminary data.</text>
</comment>
<dbReference type="AlphaFoldDB" id="A0A9Q1MGT1"/>
<dbReference type="InterPro" id="IPR036052">
    <property type="entry name" value="TrpB-like_PALP_sf"/>
</dbReference>
<sequence>MAASSMFRSSFLSPNPNLHQQSPAKSNRASSYTPIKATSSTNDAISPSPQLQKHRRPADENIREEARRDISSHNFSARYVPFNADPNSSEWYSLDEIIYHSRSSGLLDVQHDMNALKKFNGQYWRSLFDSRVGKTTWPYGSDVWSKKEWVLPEIDSDDIVNAFEGNSNFFGLSVSENSS</sequence>
<dbReference type="Gene3D" id="3.40.50.1100">
    <property type="match status" value="1"/>
</dbReference>
<evidence type="ECO:0000256" key="1">
    <source>
        <dbReference type="SAM" id="MobiDB-lite"/>
    </source>
</evidence>
<feature type="region of interest" description="Disordered" evidence="1">
    <location>
        <begin position="1"/>
        <end position="60"/>
    </location>
</feature>
<evidence type="ECO:0000313" key="3">
    <source>
        <dbReference type="Proteomes" id="UP001152561"/>
    </source>
</evidence>
<keyword evidence="3" id="KW-1185">Reference proteome</keyword>
<dbReference type="Proteomes" id="UP001152561">
    <property type="component" value="Unassembled WGS sequence"/>
</dbReference>
<dbReference type="EMBL" id="JAJAGQ010000006">
    <property type="protein sequence ID" value="KAJ8560120.1"/>
    <property type="molecule type" value="Genomic_DNA"/>
</dbReference>
<feature type="compositionally biased region" description="Polar residues" evidence="1">
    <location>
        <begin position="1"/>
        <end position="51"/>
    </location>
</feature>